<dbReference type="PANTHER" id="PTHR36740">
    <property type="entry name" value="PRC DOMAIN-CONTAINING PROTEIN"/>
    <property type="match status" value="1"/>
</dbReference>
<organism evidence="3 4">
    <name type="scientific">Leptolyngbya boryana NIES-2135</name>
    <dbReference type="NCBI Taxonomy" id="1973484"/>
    <lineage>
        <taxon>Bacteria</taxon>
        <taxon>Bacillati</taxon>
        <taxon>Cyanobacteriota</taxon>
        <taxon>Cyanophyceae</taxon>
        <taxon>Leptolyngbyales</taxon>
        <taxon>Leptolyngbyaceae</taxon>
        <taxon>Leptolyngbya group</taxon>
        <taxon>Leptolyngbya</taxon>
    </lineage>
</organism>
<name>A0A1Z4JDV5_LEPBY</name>
<feature type="compositionally biased region" description="Acidic residues" evidence="1">
    <location>
        <begin position="260"/>
        <end position="270"/>
    </location>
</feature>
<gene>
    <name evidence="3" type="ORF">NIES2135_17450</name>
</gene>
<feature type="domain" description="PRC-barrel" evidence="2">
    <location>
        <begin position="4"/>
        <end position="73"/>
    </location>
</feature>
<evidence type="ECO:0000313" key="3">
    <source>
        <dbReference type="EMBL" id="BAY54926.1"/>
    </source>
</evidence>
<feature type="region of interest" description="Disordered" evidence="1">
    <location>
        <begin position="190"/>
        <end position="380"/>
    </location>
</feature>
<feature type="compositionally biased region" description="Acidic residues" evidence="1">
    <location>
        <begin position="338"/>
        <end position="357"/>
    </location>
</feature>
<feature type="compositionally biased region" description="Polar residues" evidence="1">
    <location>
        <begin position="196"/>
        <end position="211"/>
    </location>
</feature>
<dbReference type="Gene3D" id="2.30.30.240">
    <property type="entry name" value="PRC-barrel domain"/>
    <property type="match status" value="2"/>
</dbReference>
<evidence type="ECO:0000313" key="4">
    <source>
        <dbReference type="Proteomes" id="UP000217895"/>
    </source>
</evidence>
<dbReference type="PANTHER" id="PTHR36740:SF1">
    <property type="entry name" value="PRC-BARREL DOMAIN-CONTAINING PROTEIN"/>
    <property type="match status" value="1"/>
</dbReference>
<dbReference type="AlphaFoldDB" id="A0A1Z4JDV5"/>
<evidence type="ECO:0000259" key="2">
    <source>
        <dbReference type="Pfam" id="PF05239"/>
    </source>
</evidence>
<dbReference type="EMBL" id="AP018203">
    <property type="protein sequence ID" value="BAY54926.1"/>
    <property type="molecule type" value="Genomic_DNA"/>
</dbReference>
<dbReference type="InterPro" id="IPR011033">
    <property type="entry name" value="PRC_barrel-like_sf"/>
</dbReference>
<feature type="compositionally biased region" description="Basic and acidic residues" evidence="1">
    <location>
        <begin position="228"/>
        <end position="243"/>
    </location>
</feature>
<feature type="compositionally biased region" description="Acidic residues" evidence="1">
    <location>
        <begin position="218"/>
        <end position="227"/>
    </location>
</feature>
<dbReference type="Pfam" id="PF05239">
    <property type="entry name" value="PRC"/>
    <property type="match status" value="2"/>
</dbReference>
<proteinExistence type="predicted"/>
<sequence length="380" mass="42949">MTEEFRQRSDILGTQVITRTTGKRLGVVSQLWVDIDSQAVVALSLRPNLFYGTAQPMMLDSIRQIGDVILVDDEDVIEDVDLEGYSNLIGYEVITETGELLGKVRGFRFDIDSGRLDALTIASIGLPLIPDQVVSTYELSIDEIVSSGPDRLIVVEGSEDRMNQLSVGVLERLGIGRAPWEKDEPQYLAPARPENQLPSGQPTQVNVQPRIQQPVEETWSDDDLGYDDEPRYREPIPIERNQEPPRQQYREAQAYPPPEAYEEDEEDELDNWGSLATVDDEEDNLDTKSTWVDEEEEEAIVVDYTPVVDTEPGTQPTPDSFEPGNLDEDPWAEQPQAEAEEDEDTLEVPAEDTEDESERIPLNIPEKPKQKQPEYEEEGY</sequence>
<accession>A0A1Z4JDV5</accession>
<dbReference type="Proteomes" id="UP000217895">
    <property type="component" value="Chromosome"/>
</dbReference>
<keyword evidence="4" id="KW-1185">Reference proteome</keyword>
<reference evidence="3 4" key="1">
    <citation type="submission" date="2017-06" db="EMBL/GenBank/DDBJ databases">
        <title>Genome sequencing of cyanobaciteial culture collection at National Institute for Environmental Studies (NIES).</title>
        <authorList>
            <person name="Hirose Y."/>
            <person name="Shimura Y."/>
            <person name="Fujisawa T."/>
            <person name="Nakamura Y."/>
            <person name="Kawachi M."/>
        </authorList>
    </citation>
    <scope>NUCLEOTIDE SEQUENCE [LARGE SCALE GENOMIC DNA]</scope>
    <source>
        <strain evidence="3 4">NIES-2135</strain>
    </source>
</reference>
<dbReference type="InterPro" id="IPR027275">
    <property type="entry name" value="PRC-brl_dom"/>
</dbReference>
<protein>
    <submittedName>
        <fullName evidence="3">PRC-barrel protein</fullName>
    </submittedName>
</protein>
<dbReference type="SUPFAM" id="SSF50346">
    <property type="entry name" value="PRC-barrel domain"/>
    <property type="match status" value="2"/>
</dbReference>
<evidence type="ECO:0000256" key="1">
    <source>
        <dbReference type="SAM" id="MobiDB-lite"/>
    </source>
</evidence>
<feature type="domain" description="PRC-barrel" evidence="2">
    <location>
        <begin position="83"/>
        <end position="159"/>
    </location>
</feature>